<feature type="domain" description="SET" evidence="1">
    <location>
        <begin position="137"/>
        <end position="385"/>
    </location>
</feature>
<dbReference type="SUPFAM" id="SSF82199">
    <property type="entry name" value="SET domain"/>
    <property type="match status" value="1"/>
</dbReference>
<reference evidence="2 3" key="1">
    <citation type="journal article" date="2019" name="J. Hered.">
        <title>An Improved Genome Assembly for Drosophila navojoa, the Basal Species in the mojavensis Cluster.</title>
        <authorList>
            <person name="Vanderlinde T."/>
            <person name="Dupim E.G."/>
            <person name="Nazario-Yepiz N.O."/>
            <person name="Carvalho A.B."/>
        </authorList>
    </citation>
    <scope>NUCLEOTIDE SEQUENCE [LARGE SCALE GENOMIC DNA]</scope>
    <source>
        <strain evidence="2">Navoj_Jal97</strain>
        <tissue evidence="2">Whole organism</tissue>
    </source>
</reference>
<dbReference type="PANTHER" id="PTHR46455">
    <property type="entry name" value="SET AND MYND DOMAIN CONTAINING, ARTHROPOD-SPECIFIC, MEMBER 4, ISOFORM A"/>
    <property type="match status" value="1"/>
</dbReference>
<dbReference type="CDD" id="cd20071">
    <property type="entry name" value="SET_SMYD"/>
    <property type="match status" value="1"/>
</dbReference>
<evidence type="ECO:0000259" key="1">
    <source>
        <dbReference type="PROSITE" id="PS50280"/>
    </source>
</evidence>
<sequence length="639" mass="71726">MLKARLEHDSVYGRCLATSEPVESGEVVVEELPFAYGPKRDSGIVCLGCYRYLQFGEDGDSLDRCELCDWPICGNCVDDAADHRGECEVFAAARVTFAGNVSEDGVCPQLDCITPLRCYAHLIIARSMSVAAMTATPALDVNRTAVEWSPVYGRYLTASEPVQRGELLIEEQPFALGPKCNGYVLCLSCYRPEVQERCALCGWPLCGPCSDGEEEEENHHLQLECSVLRAARARFYEMPAGSKYWPQLDCIMPLRVLLAKEAQPERWLNEVAPMEHHELERRENADVWHADRVNIAQYLRGPCKLADRFSEELIMQVVGVLEVNAFESRTSQGYPLRCLFPYTGILAHNCVPNTARTIHPSEGYKIRLRAMVDLEEGQQLQHSYTYTLDGTAQRQAHLREGKYFVCSCERCLDASELQTHFSSLKCGQCTEGWLLPKQPTVVESSWSCRSCDYSTSAEDVRQIVCALQAEVNAVQALDMGPKRLEEAERLLRKYKSLLHPSHYIATSLQQLLIEMYGRVQGYEMVQLTDQLLERKAILCRDVLRVLNVFEPGLSRARAMNLYELHVPLVLLAKSGFIANKLTGGELRGQLVDAIDLLKECVEILQHEDQSSQEGILCSVARQALQQLTISVEGLGSELD</sequence>
<dbReference type="STRING" id="7232.A0A484BLK6"/>
<dbReference type="PANTHER" id="PTHR46455:SF7">
    <property type="entry name" value="RE12806P"/>
    <property type="match status" value="1"/>
</dbReference>
<dbReference type="GO" id="GO:0008170">
    <property type="term" value="F:N-methyltransferase activity"/>
    <property type="evidence" value="ECO:0007669"/>
    <property type="project" value="UniProtKB-ARBA"/>
</dbReference>
<dbReference type="InterPro" id="IPR046341">
    <property type="entry name" value="SET_dom_sf"/>
</dbReference>
<dbReference type="GO" id="GO:0008276">
    <property type="term" value="F:protein methyltransferase activity"/>
    <property type="evidence" value="ECO:0007669"/>
    <property type="project" value="UniProtKB-ARBA"/>
</dbReference>
<evidence type="ECO:0000313" key="3">
    <source>
        <dbReference type="Proteomes" id="UP000295192"/>
    </source>
</evidence>
<dbReference type="Gene3D" id="1.10.220.160">
    <property type="match status" value="1"/>
</dbReference>
<dbReference type="InterPro" id="IPR053010">
    <property type="entry name" value="SET_SmydA-8"/>
</dbReference>
<protein>
    <recommendedName>
        <fullName evidence="1">SET domain-containing protein</fullName>
    </recommendedName>
</protein>
<comment type="caution">
    <text evidence="2">The sequence shown here is derived from an EMBL/GenBank/DDBJ whole genome shotgun (WGS) entry which is preliminary data.</text>
</comment>
<dbReference type="Proteomes" id="UP000295192">
    <property type="component" value="Unassembled WGS sequence"/>
</dbReference>
<proteinExistence type="predicted"/>
<dbReference type="EMBL" id="LSRL02000031">
    <property type="protein sequence ID" value="TDG48621.1"/>
    <property type="molecule type" value="Genomic_DNA"/>
</dbReference>
<dbReference type="Gene3D" id="2.170.270.10">
    <property type="entry name" value="SET domain"/>
    <property type="match status" value="2"/>
</dbReference>
<name>A0A484BLK6_DRONA</name>
<evidence type="ECO:0000313" key="2">
    <source>
        <dbReference type="EMBL" id="TDG48621.1"/>
    </source>
</evidence>
<dbReference type="PROSITE" id="PS50280">
    <property type="entry name" value="SET"/>
    <property type="match status" value="1"/>
</dbReference>
<gene>
    <name evidence="2" type="ORF">AWZ03_004950</name>
</gene>
<dbReference type="OrthoDB" id="265717at2759"/>
<dbReference type="Gene3D" id="6.10.140.2220">
    <property type="match status" value="2"/>
</dbReference>
<dbReference type="AlphaFoldDB" id="A0A484BLK6"/>
<accession>A0A484BLK6</accession>
<dbReference type="GO" id="GO:0008757">
    <property type="term" value="F:S-adenosylmethionine-dependent methyltransferase activity"/>
    <property type="evidence" value="ECO:0007669"/>
    <property type="project" value="UniProtKB-ARBA"/>
</dbReference>
<dbReference type="InterPro" id="IPR001214">
    <property type="entry name" value="SET_dom"/>
</dbReference>
<keyword evidence="3" id="KW-1185">Reference proteome</keyword>
<dbReference type="OMA" id="PLCLECC"/>
<organism evidence="2 3">
    <name type="scientific">Drosophila navojoa</name>
    <name type="common">Fruit fly</name>
    <dbReference type="NCBI Taxonomy" id="7232"/>
    <lineage>
        <taxon>Eukaryota</taxon>
        <taxon>Metazoa</taxon>
        <taxon>Ecdysozoa</taxon>
        <taxon>Arthropoda</taxon>
        <taxon>Hexapoda</taxon>
        <taxon>Insecta</taxon>
        <taxon>Pterygota</taxon>
        <taxon>Neoptera</taxon>
        <taxon>Endopterygota</taxon>
        <taxon>Diptera</taxon>
        <taxon>Brachycera</taxon>
        <taxon>Muscomorpha</taxon>
        <taxon>Ephydroidea</taxon>
        <taxon>Drosophilidae</taxon>
        <taxon>Drosophila</taxon>
    </lineage>
</organism>